<feature type="domain" description="GmrSD restriction endonucleases N-terminal" evidence="1">
    <location>
        <begin position="12"/>
        <end position="216"/>
    </location>
</feature>
<gene>
    <name evidence="3" type="ORF">SAMN05216375_10376</name>
    <name evidence="2" type="ORF">TR210_945</name>
</gene>
<proteinExistence type="predicted"/>
<evidence type="ECO:0000259" key="1">
    <source>
        <dbReference type="Pfam" id="PF03235"/>
    </source>
</evidence>
<dbReference type="PANTHER" id="PTHR37292">
    <property type="entry name" value="VNG6097C"/>
    <property type="match status" value="1"/>
</dbReference>
<organism evidence="2 4">
    <name type="scientific">Trichococcus ilyis</name>
    <dbReference type="NCBI Taxonomy" id="640938"/>
    <lineage>
        <taxon>Bacteria</taxon>
        <taxon>Bacillati</taxon>
        <taxon>Bacillota</taxon>
        <taxon>Bacilli</taxon>
        <taxon>Lactobacillales</taxon>
        <taxon>Carnobacteriaceae</taxon>
        <taxon>Trichococcus</taxon>
    </lineage>
</organism>
<name>A0A143YI91_9LACT</name>
<evidence type="ECO:0000313" key="3">
    <source>
        <dbReference type="EMBL" id="SEI74178.1"/>
    </source>
</evidence>
<evidence type="ECO:0000313" key="5">
    <source>
        <dbReference type="Proteomes" id="UP000199280"/>
    </source>
</evidence>
<dbReference type="Pfam" id="PF03235">
    <property type="entry name" value="GmrSD_N"/>
    <property type="match status" value="1"/>
</dbReference>
<dbReference type="AlphaFoldDB" id="A0A143YI91"/>
<keyword evidence="5" id="KW-1185">Reference proteome</keyword>
<dbReference type="OrthoDB" id="9798761at2"/>
<dbReference type="Proteomes" id="UP000076878">
    <property type="component" value="Unassembled WGS sequence"/>
</dbReference>
<dbReference type="STRING" id="640938.TR210_945"/>
<dbReference type="EMBL" id="FNYT01000003">
    <property type="protein sequence ID" value="SEI74178.1"/>
    <property type="molecule type" value="Genomic_DNA"/>
</dbReference>
<sequence>MSTFETKNMAVSSLLTAIRDGNIAIPEIQRPFVWDAVKVRDLMDSMYHGYPIGFIITWRNSDTRLKDGSISSGKSIIIDGQQRITALTAAMVGQEVLNKKFLKKRIKISFNPIEERFEVWTPALDKSSKWIPDISVLFADTFNQWRFINDYLSKNENTDGEYVDKVLAKLIGIKNIHVGVIELSSELEIETVTEIFTRINSKGVSLSQSDFVMSKIASNTDYQGVDIRKAIDYFCHALASPNDFLNIKNNDHDFVNSHLFDKISWVGNQKLYSYIPKYADMIKVIFAYKFKRGKISQLVQLLSGRDFDAKENREEIAEESFKRFEDGLVEFCNKNNFENYTMILQSMGIYNFNYIRSINALNFGYALYLLLKDKKIDVQERDYIVRRFVMLSLLTQRFSGSSESQIDLDIRKFDETDPKKHLADSEAAQLSDAFWNHTLLQRLETNQIGPIHYIYLFTQIKNKNIGFLSQPTTVQSMLDMHGDIHHIFPKNYLRKHGINDKREYNQIANYAMVQKEINIKISDKAPKEYLSVLGLTRDDNVVIKNFKENAVPLELFDMDVSNYQEFLTIRRKLMADKIKDYYYSL</sequence>
<dbReference type="PANTHER" id="PTHR37292:SF2">
    <property type="entry name" value="DUF262 DOMAIN-CONTAINING PROTEIN"/>
    <property type="match status" value="1"/>
</dbReference>
<reference evidence="3 5" key="2">
    <citation type="submission" date="2016-10" db="EMBL/GenBank/DDBJ databases">
        <authorList>
            <person name="Varghese N."/>
            <person name="Submissions S."/>
        </authorList>
    </citation>
    <scope>NUCLEOTIDE SEQUENCE [LARGE SCALE GENOMIC DNA]</scope>
    <source>
        <strain evidence="3 5">DSM 22150</strain>
    </source>
</reference>
<protein>
    <recommendedName>
        <fullName evidence="1">GmrSD restriction endonucleases N-terminal domain-containing protein</fullName>
    </recommendedName>
</protein>
<dbReference type="EMBL" id="FJNB01000005">
    <property type="protein sequence ID" value="CZQ91288.1"/>
    <property type="molecule type" value="Genomic_DNA"/>
</dbReference>
<dbReference type="RefSeq" id="WP_068622061.1">
    <property type="nucleotide sequence ID" value="NZ_FJNB01000005.1"/>
</dbReference>
<reference evidence="2 4" key="1">
    <citation type="submission" date="2016-02" db="EMBL/GenBank/DDBJ databases">
        <authorList>
            <person name="Wen L."/>
            <person name="He K."/>
            <person name="Yang H."/>
        </authorList>
    </citation>
    <scope>NUCLEOTIDE SEQUENCE [LARGE SCALE GENOMIC DNA]</scope>
    <source>
        <strain evidence="2">Trichococcus_R210</strain>
    </source>
</reference>
<accession>A0A143YI91</accession>
<evidence type="ECO:0000313" key="4">
    <source>
        <dbReference type="Proteomes" id="UP000076878"/>
    </source>
</evidence>
<evidence type="ECO:0000313" key="2">
    <source>
        <dbReference type="EMBL" id="CZQ91288.1"/>
    </source>
</evidence>
<dbReference type="InterPro" id="IPR004919">
    <property type="entry name" value="GmrSD_N"/>
</dbReference>
<dbReference type="Proteomes" id="UP000199280">
    <property type="component" value="Unassembled WGS sequence"/>
</dbReference>